<sequence length="269" mass="30217">MSLVWQVDFYRSPQRDAAGQVLWELLICDATGDFEYLATCPQSQANSSWLTEKLKLASAENLPDVIQVFRPQSLSLITVAGNNLGINVEATRRTLSLKKLLQEKQYPLVIDQPPPVPLPENLWGEEWRFANISAGDLVDEFTERPIPFLQMPEFLQPINLGLASNVPVPGTIIYGGKQSLRLARWLQEAKPASLNYIAGAPDGLILEADLADRWILATFENSEVTAAAQIYEQRKQVSHGLHFLLLQPDDSGVTYTGFWLLQDEKYYLC</sequence>
<evidence type="ECO:0000259" key="1">
    <source>
        <dbReference type="Pfam" id="PF06485"/>
    </source>
</evidence>
<dbReference type="RefSeq" id="WP_353931246.1">
    <property type="nucleotide sequence ID" value="NZ_CP150886.1"/>
</dbReference>
<keyword evidence="4" id="KW-1185">Reference proteome</keyword>
<protein>
    <submittedName>
        <fullName evidence="3">Tab2/Atab2 family RNA-binding protein</fullName>
    </submittedName>
</protein>
<dbReference type="Proteomes" id="UP001483337">
    <property type="component" value="Chromosome"/>
</dbReference>
<reference evidence="3 4" key="1">
    <citation type="submission" date="2024-04" db="EMBL/GenBank/DDBJ databases">
        <title>Okeanomitos corallinicola gen. &amp; sp. nov. (Nostocales, Cyanobacteria), a new toxic marine heterocyst-forming cyanobacterium from a coral reef.</title>
        <authorList>
            <person name="Li H."/>
            <person name="Li R."/>
            <person name="Kang J."/>
            <person name="Hii K.S."/>
            <person name="Mohamed H.F."/>
            <person name="Xu X."/>
            <person name="Luo Z."/>
        </authorList>
    </citation>
    <scope>NUCLEOTIDE SEQUENCE [LARGE SCALE GENOMIC DNA]</scope>
    <source>
        <strain evidence="3 4">TIOX110</strain>
    </source>
</reference>
<dbReference type="Pfam" id="PF20429">
    <property type="entry name" value="Tab2-like_C"/>
    <property type="match status" value="1"/>
</dbReference>
<evidence type="ECO:0000313" key="4">
    <source>
        <dbReference type="Proteomes" id="UP001483337"/>
    </source>
</evidence>
<dbReference type="PANTHER" id="PTHR34556">
    <property type="match status" value="1"/>
</dbReference>
<dbReference type="InterPro" id="IPR046761">
    <property type="entry name" value="Tab2-like_C"/>
</dbReference>
<organism evidence="3 4">
    <name type="scientific">Okeanomitos corallinicola TIOX110</name>
    <dbReference type="NCBI Taxonomy" id="3133117"/>
    <lineage>
        <taxon>Bacteria</taxon>
        <taxon>Bacillati</taxon>
        <taxon>Cyanobacteriota</taxon>
        <taxon>Cyanophyceae</taxon>
        <taxon>Nostocales</taxon>
        <taxon>Aphanizomenonaceae</taxon>
        <taxon>Okeanomitos</taxon>
    </lineage>
</organism>
<dbReference type="Pfam" id="PF06485">
    <property type="entry name" value="Tab2-like_N"/>
    <property type="match status" value="1"/>
</dbReference>
<name>A0ABZ2USF4_9CYAN</name>
<feature type="domain" description="RNA-binding protein Tab2-like N-terminal" evidence="1">
    <location>
        <begin position="4"/>
        <end position="104"/>
    </location>
</feature>
<evidence type="ECO:0000259" key="2">
    <source>
        <dbReference type="Pfam" id="PF20429"/>
    </source>
</evidence>
<feature type="domain" description="RNA-binding protein Tab2/Atab2 C-terminal" evidence="2">
    <location>
        <begin position="107"/>
        <end position="262"/>
    </location>
</feature>
<dbReference type="PANTHER" id="PTHR34556:SF2">
    <property type="entry name" value="PROTEIN TAB2 HOMOLOG, CHLOROPLASTIC"/>
    <property type="match status" value="1"/>
</dbReference>
<dbReference type="InterPro" id="IPR009472">
    <property type="entry name" value="Tab2-like"/>
</dbReference>
<proteinExistence type="predicted"/>
<dbReference type="EMBL" id="CP150886">
    <property type="protein sequence ID" value="WZB88338.1"/>
    <property type="molecule type" value="Genomic_DNA"/>
</dbReference>
<accession>A0ABZ2USF4</accession>
<evidence type="ECO:0000313" key="3">
    <source>
        <dbReference type="EMBL" id="WZB88338.1"/>
    </source>
</evidence>
<dbReference type="InterPro" id="IPR046760">
    <property type="entry name" value="Tab2-like_N"/>
</dbReference>
<gene>
    <name evidence="3" type="ORF">WJM97_01150</name>
</gene>